<dbReference type="EMBL" id="CP036263">
    <property type="protein sequence ID" value="QDS96798.1"/>
    <property type="molecule type" value="Genomic_DNA"/>
</dbReference>
<evidence type="ECO:0000256" key="1">
    <source>
        <dbReference type="SAM" id="Phobius"/>
    </source>
</evidence>
<dbReference type="Proteomes" id="UP000319852">
    <property type="component" value="Chromosome"/>
</dbReference>
<evidence type="ECO:0000313" key="3">
    <source>
        <dbReference type="Proteomes" id="UP000319852"/>
    </source>
</evidence>
<proteinExistence type="predicted"/>
<keyword evidence="1" id="KW-0472">Membrane</keyword>
<organism evidence="2 3">
    <name type="scientific">Adhaeretor mobilis</name>
    <dbReference type="NCBI Taxonomy" id="1930276"/>
    <lineage>
        <taxon>Bacteria</taxon>
        <taxon>Pseudomonadati</taxon>
        <taxon>Planctomycetota</taxon>
        <taxon>Planctomycetia</taxon>
        <taxon>Pirellulales</taxon>
        <taxon>Lacipirellulaceae</taxon>
        <taxon>Adhaeretor</taxon>
    </lineage>
</organism>
<keyword evidence="1" id="KW-1133">Transmembrane helix</keyword>
<keyword evidence="3" id="KW-1185">Reference proteome</keyword>
<dbReference type="KEGG" id="amob:HG15A2_00560"/>
<reference evidence="2 3" key="1">
    <citation type="submission" date="2019-02" db="EMBL/GenBank/DDBJ databases">
        <title>Deep-cultivation of Planctomycetes and their phenomic and genomic characterization uncovers novel biology.</title>
        <authorList>
            <person name="Wiegand S."/>
            <person name="Jogler M."/>
            <person name="Boedeker C."/>
            <person name="Pinto D."/>
            <person name="Vollmers J."/>
            <person name="Rivas-Marin E."/>
            <person name="Kohn T."/>
            <person name="Peeters S.H."/>
            <person name="Heuer A."/>
            <person name="Rast P."/>
            <person name="Oberbeckmann S."/>
            <person name="Bunk B."/>
            <person name="Jeske O."/>
            <person name="Meyerdierks A."/>
            <person name="Storesund J.E."/>
            <person name="Kallscheuer N."/>
            <person name="Luecker S."/>
            <person name="Lage O.M."/>
            <person name="Pohl T."/>
            <person name="Merkel B.J."/>
            <person name="Hornburger P."/>
            <person name="Mueller R.-W."/>
            <person name="Bruemmer F."/>
            <person name="Labrenz M."/>
            <person name="Spormann A.M."/>
            <person name="Op den Camp H."/>
            <person name="Overmann J."/>
            <person name="Amann R."/>
            <person name="Jetten M.S.M."/>
            <person name="Mascher T."/>
            <person name="Medema M.H."/>
            <person name="Devos D.P."/>
            <person name="Kaster A.-K."/>
            <person name="Ovreas L."/>
            <person name="Rohde M."/>
            <person name="Galperin M.Y."/>
            <person name="Jogler C."/>
        </authorList>
    </citation>
    <scope>NUCLEOTIDE SEQUENCE [LARGE SCALE GENOMIC DNA]</scope>
    <source>
        <strain evidence="2 3">HG15A2</strain>
    </source>
</reference>
<feature type="transmembrane region" description="Helical" evidence="1">
    <location>
        <begin position="83"/>
        <end position="106"/>
    </location>
</feature>
<dbReference type="OrthoDB" id="9982154at2"/>
<accession>A0A517MPI7</accession>
<sequence>MTTASPSILDSTLADDLDDCSTEVTPPVEPSYAHPFAGEPLAACVAESSPSGSDSLVGGGMAVFGALTLFWSLLLLLKPEGSHLAGGLVMGAFGGLLLMGGLYVLFHKTFGARWGIAVFAEGIEIIRRNSSQTLLWNEINKVLTLEFFPHRDAGMVLVVRVEPSKGREIKFDTNFGGDPEKVIHYLTTCCDYVVRNPSGYTKRNQ</sequence>
<protein>
    <submittedName>
        <fullName evidence="2">Uncharacterized protein</fullName>
    </submittedName>
</protein>
<name>A0A517MPI7_9BACT</name>
<gene>
    <name evidence="2" type="ORF">HG15A2_00560</name>
</gene>
<evidence type="ECO:0000313" key="2">
    <source>
        <dbReference type="EMBL" id="QDS96798.1"/>
    </source>
</evidence>
<keyword evidence="1" id="KW-0812">Transmembrane</keyword>
<dbReference type="AlphaFoldDB" id="A0A517MPI7"/>
<feature type="transmembrane region" description="Helical" evidence="1">
    <location>
        <begin position="56"/>
        <end position="77"/>
    </location>
</feature>